<keyword evidence="1" id="KW-1133">Transmembrane helix</keyword>
<accession>A0A7C8HYB4</accession>
<proteinExistence type="predicted"/>
<feature type="transmembrane region" description="Helical" evidence="1">
    <location>
        <begin position="279"/>
        <end position="301"/>
    </location>
</feature>
<dbReference type="EMBL" id="JAADJZ010000040">
    <property type="protein sequence ID" value="KAF2864708.1"/>
    <property type="molecule type" value="Genomic_DNA"/>
</dbReference>
<feature type="transmembrane region" description="Helical" evidence="1">
    <location>
        <begin position="205"/>
        <end position="226"/>
    </location>
</feature>
<evidence type="ECO:0000313" key="3">
    <source>
        <dbReference type="Proteomes" id="UP000481861"/>
    </source>
</evidence>
<dbReference type="AlphaFoldDB" id="A0A7C8HYB4"/>
<keyword evidence="3" id="KW-1185">Reference proteome</keyword>
<name>A0A7C8HYB4_9PLEO</name>
<feature type="transmembrane region" description="Helical" evidence="1">
    <location>
        <begin position="175"/>
        <end position="193"/>
    </location>
</feature>
<feature type="transmembrane region" description="Helical" evidence="1">
    <location>
        <begin position="142"/>
        <end position="163"/>
    </location>
</feature>
<comment type="caution">
    <text evidence="2">The sequence shown here is derived from an EMBL/GenBank/DDBJ whole genome shotgun (WGS) entry which is preliminary data.</text>
</comment>
<organism evidence="2 3">
    <name type="scientific">Massariosphaeria phaeospora</name>
    <dbReference type="NCBI Taxonomy" id="100035"/>
    <lineage>
        <taxon>Eukaryota</taxon>
        <taxon>Fungi</taxon>
        <taxon>Dikarya</taxon>
        <taxon>Ascomycota</taxon>
        <taxon>Pezizomycotina</taxon>
        <taxon>Dothideomycetes</taxon>
        <taxon>Pleosporomycetidae</taxon>
        <taxon>Pleosporales</taxon>
        <taxon>Pleosporales incertae sedis</taxon>
        <taxon>Massariosphaeria</taxon>
    </lineage>
</organism>
<protein>
    <submittedName>
        <fullName evidence="2">Uncharacterized protein</fullName>
    </submittedName>
</protein>
<keyword evidence="1" id="KW-0812">Transmembrane</keyword>
<sequence>MSCELSPSAAAFSTMLSAFIGSVLNGLFSGFWIAFFTGWISWLAFVRILAAGFYELHLTIKAGTHFPAVHDDEYQSIGMNALNGAGDQAVGEEEVRLTQPAADPAQAHIAAHYPTGAIAGFHKQRPAGGAPWGKQIDRSVTVFGWLGWAWSAIYTPISQSIWLSVNITSGKGPLLLVRALAIAVSALGLTFDYKQRYGASLGRKWGAWAFVAFNVWNAVACVLLGVEATVLLVLGAVNLDLHFTPIPIFIIYPIFCIFWAVVSWKYLPPIDGSRPRKNIFADVLMGAFAGVFVAGPSFVLWRSTAFDTLKAGSYDSGTDIGSLLSCESASFWAKFAAIMP</sequence>
<feature type="transmembrane region" description="Helical" evidence="1">
    <location>
        <begin position="12"/>
        <end position="33"/>
    </location>
</feature>
<gene>
    <name evidence="2" type="ORF">BDV95DRAFT_588266</name>
</gene>
<dbReference type="OrthoDB" id="3754585at2759"/>
<reference evidence="2 3" key="1">
    <citation type="submission" date="2020-01" db="EMBL/GenBank/DDBJ databases">
        <authorList>
            <consortium name="DOE Joint Genome Institute"/>
            <person name="Haridas S."/>
            <person name="Albert R."/>
            <person name="Binder M."/>
            <person name="Bloem J."/>
            <person name="Labutti K."/>
            <person name="Salamov A."/>
            <person name="Andreopoulos B."/>
            <person name="Baker S.E."/>
            <person name="Barry K."/>
            <person name="Bills G."/>
            <person name="Bluhm B.H."/>
            <person name="Cannon C."/>
            <person name="Castanera R."/>
            <person name="Culley D.E."/>
            <person name="Daum C."/>
            <person name="Ezra D."/>
            <person name="Gonzalez J.B."/>
            <person name="Henrissat B."/>
            <person name="Kuo A."/>
            <person name="Liang C."/>
            <person name="Lipzen A."/>
            <person name="Lutzoni F."/>
            <person name="Magnuson J."/>
            <person name="Mondo S."/>
            <person name="Nolan M."/>
            <person name="Ohm R."/>
            <person name="Pangilinan J."/>
            <person name="Park H.-J.H."/>
            <person name="Ramirez L."/>
            <person name="Alfaro M."/>
            <person name="Sun H."/>
            <person name="Tritt A."/>
            <person name="Yoshinaga Y."/>
            <person name="Zwiers L.-H.L."/>
            <person name="Turgeon B.G."/>
            <person name="Goodwin S.B."/>
            <person name="Spatafora J.W."/>
            <person name="Crous P.W."/>
            <person name="Grigoriev I.V."/>
        </authorList>
    </citation>
    <scope>NUCLEOTIDE SEQUENCE [LARGE SCALE GENOMIC DNA]</scope>
    <source>
        <strain evidence="2 3">CBS 611.86</strain>
    </source>
</reference>
<keyword evidence="1" id="KW-0472">Membrane</keyword>
<evidence type="ECO:0000313" key="2">
    <source>
        <dbReference type="EMBL" id="KAF2864708.1"/>
    </source>
</evidence>
<dbReference type="Proteomes" id="UP000481861">
    <property type="component" value="Unassembled WGS sequence"/>
</dbReference>
<evidence type="ECO:0000256" key="1">
    <source>
        <dbReference type="SAM" id="Phobius"/>
    </source>
</evidence>
<feature type="transmembrane region" description="Helical" evidence="1">
    <location>
        <begin position="246"/>
        <end position="267"/>
    </location>
</feature>